<dbReference type="InterPro" id="IPR044808">
    <property type="entry name" value="ERF_plant"/>
</dbReference>
<evidence type="ECO:0000256" key="4">
    <source>
        <dbReference type="ARBA" id="ARBA00023163"/>
    </source>
</evidence>
<dbReference type="PROSITE" id="PS51032">
    <property type="entry name" value="AP2_ERF"/>
    <property type="match status" value="1"/>
</dbReference>
<protein>
    <submittedName>
        <fullName evidence="8">Ethylene-responsive transcription factor ERF113-like protein</fullName>
    </submittedName>
</protein>
<dbReference type="SUPFAM" id="SSF54171">
    <property type="entry name" value="DNA-binding domain"/>
    <property type="match status" value="1"/>
</dbReference>
<dbReference type="GO" id="GO:0003677">
    <property type="term" value="F:DNA binding"/>
    <property type="evidence" value="ECO:0007669"/>
    <property type="project" value="UniProtKB-KW"/>
</dbReference>
<dbReference type="Gene3D" id="3.30.730.10">
    <property type="entry name" value="AP2/ERF domain"/>
    <property type="match status" value="1"/>
</dbReference>
<dbReference type="GO" id="GO:0005634">
    <property type="term" value="C:nucleus"/>
    <property type="evidence" value="ECO:0007669"/>
    <property type="project" value="UniProtKB-SubCell"/>
</dbReference>
<dbReference type="PRINTS" id="PR00367">
    <property type="entry name" value="ETHRSPELEMNT"/>
</dbReference>
<dbReference type="GO" id="GO:0009873">
    <property type="term" value="P:ethylene-activated signaling pathway"/>
    <property type="evidence" value="ECO:0007669"/>
    <property type="project" value="InterPro"/>
</dbReference>
<keyword evidence="3" id="KW-0238">DNA-binding</keyword>
<dbReference type="InterPro" id="IPR036955">
    <property type="entry name" value="AP2/ERF_dom_sf"/>
</dbReference>
<dbReference type="PANTHER" id="PTHR31190:SF473">
    <property type="entry name" value="OS05G0437100 PROTEIN"/>
    <property type="match status" value="1"/>
</dbReference>
<evidence type="ECO:0000259" key="7">
    <source>
        <dbReference type="PROSITE" id="PS51032"/>
    </source>
</evidence>
<sequence>MVRSEEEKETDQEQMAMSTTNAMLSGYNQAQEAEMMVSAFSHVLARDPTGGAEAPAWQWQTTGLPYDMASSASPSTSHLFGGDMNYYHQGHVYQQGPTSIQQSLMEAQSPSSSSGDLNQDEQQVTPVPAEAAPKRRYRGVRQRPWGKWAAEIRDPHKAARVWLGTFETAEAAARAYDAAALRFRGSRAKLNFPEEVRLAAPQGPQQTGAQYISTSGNSGSGSNISTQGVLLGFDSQNLVHGSSHGPYSMGSVCSVSSTTTATGSGSGSVSGFGSDSGFSSGSGSGSGSLLNYGSSYGSGSGSGSGSLPNYPFYYGTEPDSELMRFLGDFVNPLSDSSQYPPPSSSSK</sequence>
<evidence type="ECO:0000256" key="1">
    <source>
        <dbReference type="ARBA" id="ARBA00004123"/>
    </source>
</evidence>
<dbReference type="AlphaFoldDB" id="A0A833VB82"/>
<feature type="region of interest" description="Disordered" evidence="6">
    <location>
        <begin position="201"/>
        <end position="220"/>
    </location>
</feature>
<dbReference type="EMBL" id="SWLB01000012">
    <property type="protein sequence ID" value="KAF3331992.1"/>
    <property type="molecule type" value="Genomic_DNA"/>
</dbReference>
<dbReference type="Pfam" id="PF00847">
    <property type="entry name" value="AP2"/>
    <property type="match status" value="1"/>
</dbReference>
<gene>
    <name evidence="8" type="ORF">FCM35_KLT03398</name>
</gene>
<dbReference type="InterPro" id="IPR001471">
    <property type="entry name" value="AP2/ERF_dom"/>
</dbReference>
<evidence type="ECO:0000256" key="2">
    <source>
        <dbReference type="ARBA" id="ARBA00023015"/>
    </source>
</evidence>
<feature type="compositionally biased region" description="Polar residues" evidence="6">
    <location>
        <begin position="13"/>
        <end position="26"/>
    </location>
</feature>
<keyword evidence="9" id="KW-1185">Reference proteome</keyword>
<feature type="region of interest" description="Disordered" evidence="6">
    <location>
        <begin position="102"/>
        <end position="138"/>
    </location>
</feature>
<feature type="domain" description="AP2/ERF" evidence="7">
    <location>
        <begin position="136"/>
        <end position="193"/>
    </location>
</feature>
<comment type="caution">
    <text evidence="8">The sequence shown here is derived from an EMBL/GenBank/DDBJ whole genome shotgun (WGS) entry which is preliminary data.</text>
</comment>
<dbReference type="PANTHER" id="PTHR31190">
    <property type="entry name" value="DNA-BINDING DOMAIN"/>
    <property type="match status" value="1"/>
</dbReference>
<reference evidence="8" key="1">
    <citation type="submission" date="2020-01" db="EMBL/GenBank/DDBJ databases">
        <title>Genome sequence of Kobresia littledalei, the first chromosome-level genome in the family Cyperaceae.</title>
        <authorList>
            <person name="Qu G."/>
        </authorList>
    </citation>
    <scope>NUCLEOTIDE SEQUENCE</scope>
    <source>
        <strain evidence="8">C.B.Clarke</strain>
        <tissue evidence="8">Leaf</tissue>
    </source>
</reference>
<feature type="compositionally biased region" description="Polar residues" evidence="6">
    <location>
        <begin position="102"/>
        <end position="125"/>
    </location>
</feature>
<organism evidence="8 9">
    <name type="scientific">Carex littledalei</name>
    <dbReference type="NCBI Taxonomy" id="544730"/>
    <lineage>
        <taxon>Eukaryota</taxon>
        <taxon>Viridiplantae</taxon>
        <taxon>Streptophyta</taxon>
        <taxon>Embryophyta</taxon>
        <taxon>Tracheophyta</taxon>
        <taxon>Spermatophyta</taxon>
        <taxon>Magnoliopsida</taxon>
        <taxon>Liliopsida</taxon>
        <taxon>Poales</taxon>
        <taxon>Cyperaceae</taxon>
        <taxon>Cyperoideae</taxon>
        <taxon>Cariceae</taxon>
        <taxon>Carex</taxon>
        <taxon>Carex subgen. Euthyceras</taxon>
    </lineage>
</organism>
<keyword evidence="5" id="KW-0539">Nucleus</keyword>
<keyword evidence="4" id="KW-0804">Transcription</keyword>
<keyword evidence="2" id="KW-0805">Transcription regulation</keyword>
<comment type="subcellular location">
    <subcellularLocation>
        <location evidence="1">Nucleus</location>
    </subcellularLocation>
</comment>
<evidence type="ECO:0000313" key="8">
    <source>
        <dbReference type="EMBL" id="KAF3331992.1"/>
    </source>
</evidence>
<dbReference type="CDD" id="cd00018">
    <property type="entry name" value="AP2"/>
    <property type="match status" value="1"/>
</dbReference>
<dbReference type="FunFam" id="3.30.730.10:FF:000001">
    <property type="entry name" value="Ethylene-responsive transcription factor 2"/>
    <property type="match status" value="1"/>
</dbReference>
<evidence type="ECO:0000256" key="5">
    <source>
        <dbReference type="ARBA" id="ARBA00023242"/>
    </source>
</evidence>
<feature type="region of interest" description="Disordered" evidence="6">
    <location>
        <begin position="1"/>
        <end position="26"/>
    </location>
</feature>
<dbReference type="Proteomes" id="UP000623129">
    <property type="component" value="Unassembled WGS sequence"/>
</dbReference>
<dbReference type="OrthoDB" id="1925932at2759"/>
<evidence type="ECO:0000256" key="3">
    <source>
        <dbReference type="ARBA" id="ARBA00023125"/>
    </source>
</evidence>
<evidence type="ECO:0000313" key="9">
    <source>
        <dbReference type="Proteomes" id="UP000623129"/>
    </source>
</evidence>
<dbReference type="InterPro" id="IPR016177">
    <property type="entry name" value="DNA-bd_dom_sf"/>
</dbReference>
<proteinExistence type="predicted"/>
<dbReference type="GO" id="GO:0003700">
    <property type="term" value="F:DNA-binding transcription factor activity"/>
    <property type="evidence" value="ECO:0007669"/>
    <property type="project" value="InterPro"/>
</dbReference>
<name>A0A833VB82_9POAL</name>
<evidence type="ECO:0000256" key="6">
    <source>
        <dbReference type="SAM" id="MobiDB-lite"/>
    </source>
</evidence>
<accession>A0A833VB82</accession>
<dbReference type="SMART" id="SM00380">
    <property type="entry name" value="AP2"/>
    <property type="match status" value="1"/>
</dbReference>